<dbReference type="PANTHER" id="PTHR10366:SF563">
    <property type="entry name" value="CINNAMOYL-COA REDUCTASE 16"/>
    <property type="match status" value="1"/>
</dbReference>
<dbReference type="Pfam" id="PF01370">
    <property type="entry name" value="Epimerase"/>
    <property type="match status" value="1"/>
</dbReference>
<evidence type="ECO:0000256" key="1">
    <source>
        <dbReference type="ARBA" id="ARBA00023002"/>
    </source>
</evidence>
<dbReference type="KEGG" id="nnu:104596305"/>
<keyword evidence="1" id="KW-0560">Oxidoreductase</keyword>
<dbReference type="GO" id="GO:0016616">
    <property type="term" value="F:oxidoreductase activity, acting on the CH-OH group of donors, NAD or NADP as acceptor"/>
    <property type="evidence" value="ECO:0000318"/>
    <property type="project" value="GO_Central"/>
</dbReference>
<dbReference type="InterPro" id="IPR036291">
    <property type="entry name" value="NAD(P)-bd_dom_sf"/>
</dbReference>
<dbReference type="STRING" id="4432.A0A1U8Q3A6"/>
<evidence type="ECO:0000259" key="2">
    <source>
        <dbReference type="Pfam" id="PF01370"/>
    </source>
</evidence>
<dbReference type="InParanoid" id="A0A1U8Q3A6"/>
<name>A0A1U8Q3A6_NELNU</name>
<dbReference type="SUPFAM" id="SSF51735">
    <property type="entry name" value="NAD(P)-binding Rossmann-fold domains"/>
    <property type="match status" value="1"/>
</dbReference>
<dbReference type="GeneID" id="104596305"/>
<sequence length="329" mass="36055">MEGVKGTVCITGGAGYIASWLIQRLLQQGYSETGASENTLNVFWASVSSSRLPINPFSSFSKPEFEEDVNHLKILLGASEKLQIFEANLDKPDSFEPVTDGCIGVFHVAHPIDLEGKTPLDTVLKTSVVGTLGILKACLNCKMVRRVIYTSFASGCFYHQQGHWEIEEKVWTDVDFFRAFNLPGTAYAVSKTIIEREVLPFADEHGLDVVTVLPSMLRMSSVSTDSLFDLSEESVEADVGTLTQVEELGPAGASVLAHGSDSNLSKTNASRQEHKVFGKEASTLCRSRGLDRFGPSVMMAERLRALAARYKFLDDHVYSIPPREVSLGP</sequence>
<keyword evidence="3" id="KW-1185">Reference proteome</keyword>
<dbReference type="InterPro" id="IPR001509">
    <property type="entry name" value="Epimerase_deHydtase"/>
</dbReference>
<dbReference type="OrthoDB" id="2735536at2759"/>
<dbReference type="Proteomes" id="UP000189703">
    <property type="component" value="Unplaced"/>
</dbReference>
<dbReference type="RefSeq" id="XP_019053107.1">
    <property type="nucleotide sequence ID" value="XM_019197562.1"/>
</dbReference>
<dbReference type="AlphaFoldDB" id="A0A1U8Q3A6"/>
<protein>
    <submittedName>
        <fullName evidence="4">Vestitone reductase-like</fullName>
    </submittedName>
</protein>
<evidence type="ECO:0000313" key="3">
    <source>
        <dbReference type="Proteomes" id="UP000189703"/>
    </source>
</evidence>
<evidence type="ECO:0000313" key="4">
    <source>
        <dbReference type="RefSeq" id="XP_019053107.1"/>
    </source>
</evidence>
<dbReference type="PANTHER" id="PTHR10366">
    <property type="entry name" value="NAD DEPENDENT EPIMERASE/DEHYDRATASE"/>
    <property type="match status" value="1"/>
</dbReference>
<dbReference type="Gene3D" id="3.40.50.720">
    <property type="entry name" value="NAD(P)-binding Rossmann-like Domain"/>
    <property type="match status" value="1"/>
</dbReference>
<dbReference type="InterPro" id="IPR050425">
    <property type="entry name" value="NAD(P)_dehydrat-like"/>
</dbReference>
<feature type="domain" description="NAD-dependent epimerase/dehydratase" evidence="2">
    <location>
        <begin position="8"/>
        <end position="215"/>
    </location>
</feature>
<reference evidence="4" key="1">
    <citation type="submission" date="2025-08" db="UniProtKB">
        <authorList>
            <consortium name="RefSeq"/>
        </authorList>
    </citation>
    <scope>IDENTIFICATION</scope>
</reference>
<proteinExistence type="predicted"/>
<gene>
    <name evidence="4" type="primary">LOC104596305</name>
</gene>
<accession>A0A1U8Q3A6</accession>
<organism evidence="3 4">
    <name type="scientific">Nelumbo nucifera</name>
    <name type="common">Sacred lotus</name>
    <dbReference type="NCBI Taxonomy" id="4432"/>
    <lineage>
        <taxon>Eukaryota</taxon>
        <taxon>Viridiplantae</taxon>
        <taxon>Streptophyta</taxon>
        <taxon>Embryophyta</taxon>
        <taxon>Tracheophyta</taxon>
        <taxon>Spermatophyta</taxon>
        <taxon>Magnoliopsida</taxon>
        <taxon>Proteales</taxon>
        <taxon>Nelumbonaceae</taxon>
        <taxon>Nelumbo</taxon>
    </lineage>
</organism>